<feature type="repeat" description="Lumazine-binding" evidence="10">
    <location>
        <begin position="90"/>
        <end position="186"/>
    </location>
</feature>
<dbReference type="EC" id="2.5.1.9" evidence="4 9"/>
<evidence type="ECO:0000259" key="11">
    <source>
        <dbReference type="PROSITE" id="PS51177"/>
    </source>
</evidence>
<dbReference type="eggNOG" id="COG0307">
    <property type="taxonomic scope" value="Bacteria"/>
</dbReference>
<dbReference type="PANTHER" id="PTHR21098:SF12">
    <property type="entry name" value="RIBOFLAVIN SYNTHASE"/>
    <property type="match status" value="1"/>
</dbReference>
<evidence type="ECO:0000256" key="5">
    <source>
        <dbReference type="ARBA" id="ARBA00013950"/>
    </source>
</evidence>
<dbReference type="NCBIfam" id="TIGR00187">
    <property type="entry name" value="ribE"/>
    <property type="match status" value="1"/>
</dbReference>
<evidence type="ECO:0000256" key="6">
    <source>
        <dbReference type="ARBA" id="ARBA00022619"/>
    </source>
</evidence>
<comment type="pathway">
    <text evidence="3">Cofactor biosynthesis; riboflavin biosynthesis; riboflavin from 2-hydroxy-3-oxobutyl phosphate and 5-amino-6-(D-ribitylamino)uracil: step 2/2.</text>
</comment>
<keyword evidence="7 12" id="KW-0808">Transferase</keyword>
<dbReference type="InterPro" id="IPR017938">
    <property type="entry name" value="Riboflavin_synthase-like_b-brl"/>
</dbReference>
<dbReference type="InterPro" id="IPR001783">
    <property type="entry name" value="Lumazine-bd"/>
</dbReference>
<feature type="repeat" description="Lumazine-binding" evidence="10">
    <location>
        <begin position="1"/>
        <end position="89"/>
    </location>
</feature>
<dbReference type="AlphaFoldDB" id="E7ABI1"/>
<sequence>MFSGVIHQIAPIKAFDHNVLEILSDYRPKLGDSIAVNGACLTVIRLFKGGFALELSAHTQKSIALENYVPGARVHIEPALRASDRLDGHFVQGHIDGIGVIMDIKPLANQVCVQIQAPRDFLQLCIPHGSVALDGVSLTLSQVHTNGFNLTIIPYTFENTLFAIYEKGRRVNLESDLLVRSVAHLLKAPRSRLSWQDIDRIAMSY</sequence>
<dbReference type="GeneID" id="36133986"/>
<dbReference type="EMBL" id="FQ670179">
    <property type="protein sequence ID" value="CBY82860.1"/>
    <property type="molecule type" value="Genomic_DNA"/>
</dbReference>
<dbReference type="SUPFAM" id="SSF63380">
    <property type="entry name" value="Riboflavin synthase domain-like"/>
    <property type="match status" value="2"/>
</dbReference>
<evidence type="ECO:0000256" key="1">
    <source>
        <dbReference type="ARBA" id="ARBA00000968"/>
    </source>
</evidence>
<evidence type="ECO:0000256" key="9">
    <source>
        <dbReference type="NCBIfam" id="TIGR00187"/>
    </source>
</evidence>
<feature type="domain" description="Lumazine-binding" evidence="11">
    <location>
        <begin position="1"/>
        <end position="89"/>
    </location>
</feature>
<feature type="domain" description="Lumazine-binding" evidence="11">
    <location>
        <begin position="90"/>
        <end position="186"/>
    </location>
</feature>
<dbReference type="HOGENOM" id="CLU_034388_2_0_7"/>
<keyword evidence="13" id="KW-1185">Reference proteome</keyword>
<dbReference type="PANTHER" id="PTHR21098">
    <property type="entry name" value="RIBOFLAVIN SYNTHASE ALPHA CHAIN"/>
    <property type="match status" value="1"/>
</dbReference>
<evidence type="ECO:0000256" key="2">
    <source>
        <dbReference type="ARBA" id="ARBA00002803"/>
    </source>
</evidence>
<evidence type="ECO:0000256" key="8">
    <source>
        <dbReference type="ARBA" id="ARBA00022737"/>
    </source>
</evidence>
<dbReference type="GO" id="GO:0004746">
    <property type="term" value="F:riboflavin synthase activity"/>
    <property type="evidence" value="ECO:0007669"/>
    <property type="project" value="UniProtKB-UniRule"/>
</dbReference>
<dbReference type="GO" id="GO:0009231">
    <property type="term" value="P:riboflavin biosynthetic process"/>
    <property type="evidence" value="ECO:0007669"/>
    <property type="project" value="UniProtKB-KW"/>
</dbReference>
<reference evidence="12 13" key="1">
    <citation type="journal article" date="2011" name="Genome Biol. Evol.">
        <title>Comparative whole genome sequence analysis of the carcinogenic bacterial model pathogen Helicobacter felis.</title>
        <authorList>
            <person name="Arnold I.C."/>
            <person name="Zigova Z."/>
            <person name="Holden M."/>
            <person name="Lawley T.D."/>
            <person name="Rad R."/>
            <person name="Dougan G."/>
            <person name="Falkow S."/>
            <person name="Bentley S.D."/>
            <person name="Muller A."/>
        </authorList>
    </citation>
    <scope>NUCLEOTIDE SEQUENCE [LARGE SCALE GENOMIC DNA]</scope>
    <source>
        <strain evidence="13">ATCC 49179 / CCUG 28539 / NCTC 12436 / CS1</strain>
    </source>
</reference>
<evidence type="ECO:0000313" key="13">
    <source>
        <dbReference type="Proteomes" id="UP000007934"/>
    </source>
</evidence>
<organism evidence="12 13">
    <name type="scientific">Helicobacter felis (strain ATCC 49179 / CCUG 28539 / NCTC 12436 / CS1)</name>
    <dbReference type="NCBI Taxonomy" id="936155"/>
    <lineage>
        <taxon>Bacteria</taxon>
        <taxon>Pseudomonadati</taxon>
        <taxon>Campylobacterota</taxon>
        <taxon>Epsilonproteobacteria</taxon>
        <taxon>Campylobacterales</taxon>
        <taxon>Helicobacteraceae</taxon>
        <taxon>Helicobacter</taxon>
    </lineage>
</organism>
<dbReference type="RefSeq" id="WP_013469226.1">
    <property type="nucleotide sequence ID" value="NC_014810.2"/>
</dbReference>
<dbReference type="OrthoDB" id="9788537at2"/>
<dbReference type="Pfam" id="PF00677">
    <property type="entry name" value="Lum_binding"/>
    <property type="match status" value="2"/>
</dbReference>
<evidence type="ECO:0000313" key="12">
    <source>
        <dbReference type="EMBL" id="CBY82860.1"/>
    </source>
</evidence>
<dbReference type="PIRSF" id="PIRSF000498">
    <property type="entry name" value="Riboflavin_syn_A"/>
    <property type="match status" value="1"/>
</dbReference>
<dbReference type="Gene3D" id="2.40.30.20">
    <property type="match status" value="2"/>
</dbReference>
<keyword evidence="6" id="KW-0686">Riboflavin biosynthesis</keyword>
<evidence type="ECO:0000256" key="3">
    <source>
        <dbReference type="ARBA" id="ARBA00004887"/>
    </source>
</evidence>
<dbReference type="CDD" id="cd00402">
    <property type="entry name" value="Riboflavin_synthase_like"/>
    <property type="match status" value="1"/>
</dbReference>
<comment type="function">
    <text evidence="2">Catalyzes the dismutation of two molecules of 6,7-dimethyl-8-ribityllumazine, resulting in the formation of riboflavin and 5-amino-6-(D-ribitylamino)uracil.</text>
</comment>
<dbReference type="Proteomes" id="UP000007934">
    <property type="component" value="Chromosome"/>
</dbReference>
<comment type="catalytic activity">
    <reaction evidence="1">
        <text>2 6,7-dimethyl-8-(1-D-ribityl)lumazine + H(+) = 5-amino-6-(D-ribitylamino)uracil + riboflavin</text>
        <dbReference type="Rhea" id="RHEA:20772"/>
        <dbReference type="ChEBI" id="CHEBI:15378"/>
        <dbReference type="ChEBI" id="CHEBI:15934"/>
        <dbReference type="ChEBI" id="CHEBI:57986"/>
        <dbReference type="ChEBI" id="CHEBI:58201"/>
        <dbReference type="EC" id="2.5.1.9"/>
    </reaction>
</comment>
<dbReference type="STRING" id="936155.HFELIS_07760"/>
<dbReference type="KEGG" id="hfe:HFELIS_07760"/>
<protein>
    <recommendedName>
        <fullName evidence="5 9">Riboflavin synthase</fullName>
        <ecNumber evidence="4 9">2.5.1.9</ecNumber>
    </recommendedName>
</protein>
<dbReference type="NCBIfam" id="NF006767">
    <property type="entry name" value="PRK09289.1"/>
    <property type="match status" value="1"/>
</dbReference>
<name>E7ABI1_HELFC</name>
<dbReference type="InterPro" id="IPR026017">
    <property type="entry name" value="Lumazine-bd_dom"/>
</dbReference>
<evidence type="ECO:0000256" key="10">
    <source>
        <dbReference type="PROSITE-ProRule" id="PRU00524"/>
    </source>
</evidence>
<accession>E7ABI1</accession>
<proteinExistence type="predicted"/>
<keyword evidence="8" id="KW-0677">Repeat</keyword>
<dbReference type="PROSITE" id="PS51177">
    <property type="entry name" value="LUMAZINE_BIND"/>
    <property type="match status" value="2"/>
</dbReference>
<evidence type="ECO:0000256" key="4">
    <source>
        <dbReference type="ARBA" id="ARBA00012827"/>
    </source>
</evidence>
<evidence type="ECO:0000256" key="7">
    <source>
        <dbReference type="ARBA" id="ARBA00022679"/>
    </source>
</evidence>
<gene>
    <name evidence="12" type="primary">ribA3</name>
    <name evidence="12" type="ordered locus">Hfelis_07760</name>
</gene>
<dbReference type="InterPro" id="IPR023366">
    <property type="entry name" value="ATP_synth_asu-like_sf"/>
</dbReference>